<proteinExistence type="predicted"/>
<feature type="region of interest" description="Disordered" evidence="1">
    <location>
        <begin position="81"/>
        <end position="119"/>
    </location>
</feature>
<evidence type="ECO:0000313" key="2">
    <source>
        <dbReference type="EMBL" id="TFB05169.1"/>
    </source>
</evidence>
<gene>
    <name evidence="2" type="ORF">CCMA1212_002581</name>
</gene>
<protein>
    <submittedName>
        <fullName evidence="2">Uncharacterized protein</fullName>
    </submittedName>
</protein>
<feature type="region of interest" description="Disordered" evidence="1">
    <location>
        <begin position="351"/>
        <end position="421"/>
    </location>
</feature>
<feature type="region of interest" description="Disordered" evidence="1">
    <location>
        <begin position="1"/>
        <end position="25"/>
    </location>
</feature>
<feature type="region of interest" description="Disordered" evidence="1">
    <location>
        <begin position="439"/>
        <end position="459"/>
    </location>
</feature>
<sequence>MSDDRHINAAAGNTPSSHDVKSAPGLLISGKSSGSANHIGSYFDLSVWFPEGFWAERQLTASYPRKSVASSNTRFWKWRSRSGKSVSETDATPEGQCASRVASMSGPKPRYEPPKQDLPPIHQVWTPYLSESDHVFSLQHPTVPPVSVSPGTVLRTPPSKSQQSSESIVVSPGLKSGRPMGIPEEPLPEGRAQASLKPAAPMSPLVSPRILYLKAKKEIESKLKHQHSDDSYVHHPTDAGHPTGSGLGTERLSKNHAPDEDPRTRSTIEGARRFLAAQSISRTGTWFKDEHHTLRIGRKLFGRAPWHRKDSNDSINSVSSSIRVVLKGQTPPATPATPATQWMKHANSYNTSNGTFPGGEAVRVSTPPLDEDTADGRPRGFFTSLTPPSAEGEASTKAVPPVRSTKRYSVHGQPREWWDQMPQRTGRAANRFEFDVLEHLPGSPLCPADKRHKSGGTGR</sequence>
<feature type="compositionally biased region" description="Polar residues" evidence="1">
    <location>
        <begin position="158"/>
        <end position="168"/>
    </location>
</feature>
<dbReference type="Proteomes" id="UP001642720">
    <property type="component" value="Unassembled WGS sequence"/>
</dbReference>
<comment type="caution">
    <text evidence="2">The sequence shown here is derived from an EMBL/GenBank/DDBJ whole genome shotgun (WGS) entry which is preliminary data.</text>
</comment>
<dbReference type="EMBL" id="PPTA01000003">
    <property type="protein sequence ID" value="TFB05169.1"/>
    <property type="molecule type" value="Genomic_DNA"/>
</dbReference>
<feature type="compositionally biased region" description="Basic and acidic residues" evidence="1">
    <location>
        <begin position="222"/>
        <end position="238"/>
    </location>
</feature>
<evidence type="ECO:0000313" key="3">
    <source>
        <dbReference type="Proteomes" id="UP001642720"/>
    </source>
</evidence>
<evidence type="ECO:0000256" key="1">
    <source>
        <dbReference type="SAM" id="MobiDB-lite"/>
    </source>
</evidence>
<feature type="region of interest" description="Disordered" evidence="1">
    <location>
        <begin position="222"/>
        <end position="267"/>
    </location>
</feature>
<accession>A0ABY2HA25</accession>
<feature type="compositionally biased region" description="Basic residues" evidence="1">
    <location>
        <begin position="450"/>
        <end position="459"/>
    </location>
</feature>
<reference evidence="2 3" key="1">
    <citation type="submission" date="2018-01" db="EMBL/GenBank/DDBJ databases">
        <title>Genome characterization of the sugarcane-associated fungus Trichoderma ghanense CCMA-1212 and their application in lignocelulose bioconversion.</title>
        <authorList>
            <person name="Steindorff A.S."/>
            <person name="Mendes T.D."/>
            <person name="Vilela E.S.D."/>
            <person name="Rodrigues D.S."/>
            <person name="Formighieri E.F."/>
            <person name="Melo I.S."/>
            <person name="Favaro L.C.L."/>
        </authorList>
    </citation>
    <scope>NUCLEOTIDE SEQUENCE [LARGE SCALE GENOMIC DNA]</scope>
    <source>
        <strain evidence="2 3">CCMA-1212</strain>
    </source>
</reference>
<feature type="compositionally biased region" description="Basic and acidic residues" evidence="1">
    <location>
        <begin position="251"/>
        <end position="267"/>
    </location>
</feature>
<feature type="region of interest" description="Disordered" evidence="1">
    <location>
        <begin position="147"/>
        <end position="198"/>
    </location>
</feature>
<dbReference type="RefSeq" id="XP_073561370.1">
    <property type="nucleotide sequence ID" value="XM_073699961.1"/>
</dbReference>
<dbReference type="GeneID" id="300574411"/>
<organism evidence="2 3">
    <name type="scientific">Trichoderma ghanense</name>
    <dbReference type="NCBI Taxonomy" id="65468"/>
    <lineage>
        <taxon>Eukaryota</taxon>
        <taxon>Fungi</taxon>
        <taxon>Dikarya</taxon>
        <taxon>Ascomycota</taxon>
        <taxon>Pezizomycotina</taxon>
        <taxon>Sordariomycetes</taxon>
        <taxon>Hypocreomycetidae</taxon>
        <taxon>Hypocreales</taxon>
        <taxon>Hypocreaceae</taxon>
        <taxon>Trichoderma</taxon>
    </lineage>
</organism>
<keyword evidence="3" id="KW-1185">Reference proteome</keyword>
<name>A0ABY2HA25_9HYPO</name>